<dbReference type="NCBIfam" id="TIGR03570">
    <property type="entry name" value="NeuD_NnaD"/>
    <property type="match status" value="1"/>
</dbReference>
<dbReference type="SUPFAM" id="SSF51161">
    <property type="entry name" value="Trimeric LpxA-like enzymes"/>
    <property type="match status" value="1"/>
</dbReference>
<dbReference type="Pfam" id="PF17836">
    <property type="entry name" value="PglD_N"/>
    <property type="match status" value="1"/>
</dbReference>
<evidence type="ECO:0000256" key="3">
    <source>
        <dbReference type="ARBA" id="ARBA00022737"/>
    </source>
</evidence>
<dbReference type="InterPro" id="IPR041561">
    <property type="entry name" value="PglD_N"/>
</dbReference>
<accession>A0A2Z4GF35</accession>
<dbReference type="Gene3D" id="2.160.10.10">
    <property type="entry name" value="Hexapeptide repeat proteins"/>
    <property type="match status" value="2"/>
</dbReference>
<dbReference type="InterPro" id="IPR011004">
    <property type="entry name" value="Trimer_LpxA-like_sf"/>
</dbReference>
<dbReference type="PANTHER" id="PTHR43300:SF7">
    <property type="entry name" value="UDP-N-ACETYLBACILLOSAMINE N-ACETYLTRANSFERASE"/>
    <property type="match status" value="1"/>
</dbReference>
<comment type="similarity">
    <text evidence="1">Belongs to the transferase hexapeptide repeat family.</text>
</comment>
<dbReference type="OrthoDB" id="9794407at2"/>
<keyword evidence="3" id="KW-0677">Repeat</keyword>
<protein>
    <submittedName>
        <fullName evidence="6">Acetyltransferase</fullName>
    </submittedName>
</protein>
<keyword evidence="7" id="KW-1185">Reference proteome</keyword>
<dbReference type="InterPro" id="IPR020019">
    <property type="entry name" value="AcTrfase_PglD-like"/>
</dbReference>
<dbReference type="GO" id="GO:0016746">
    <property type="term" value="F:acyltransferase activity"/>
    <property type="evidence" value="ECO:0007669"/>
    <property type="project" value="UniProtKB-KW"/>
</dbReference>
<keyword evidence="4" id="KW-0012">Acyltransferase</keyword>
<dbReference type="KEGG" id="als:DJ013_16405"/>
<proteinExistence type="inferred from homology"/>
<dbReference type="InterPro" id="IPR001451">
    <property type="entry name" value="Hexapep"/>
</dbReference>
<organism evidence="6 7">
    <name type="scientific">Arcticibacterium luteifluviistationis</name>
    <dbReference type="NCBI Taxonomy" id="1784714"/>
    <lineage>
        <taxon>Bacteria</taxon>
        <taxon>Pseudomonadati</taxon>
        <taxon>Bacteroidota</taxon>
        <taxon>Cytophagia</taxon>
        <taxon>Cytophagales</taxon>
        <taxon>Leadbetterellaceae</taxon>
        <taxon>Arcticibacterium</taxon>
    </lineage>
</organism>
<dbReference type="Gene3D" id="3.40.50.20">
    <property type="match status" value="1"/>
</dbReference>
<name>A0A2Z4GF35_9BACT</name>
<dbReference type="Proteomes" id="UP000249873">
    <property type="component" value="Chromosome"/>
</dbReference>
<gene>
    <name evidence="6" type="ORF">DJ013_16405</name>
</gene>
<reference evidence="6 7" key="1">
    <citation type="submission" date="2018-05" db="EMBL/GenBank/DDBJ databases">
        <title>Complete genome sequence of Arcticibacterium luteifluviistationis SM1504T, a cytophagaceae bacterium isolated from Arctic surface seawater.</title>
        <authorList>
            <person name="Li Y."/>
            <person name="Qin Q.-L."/>
        </authorList>
    </citation>
    <scope>NUCLEOTIDE SEQUENCE [LARGE SCALE GENOMIC DNA]</scope>
    <source>
        <strain evidence="6 7">SM1504</strain>
    </source>
</reference>
<evidence type="ECO:0000256" key="2">
    <source>
        <dbReference type="ARBA" id="ARBA00022679"/>
    </source>
</evidence>
<keyword evidence="2 6" id="KW-0808">Transferase</keyword>
<dbReference type="Pfam" id="PF00132">
    <property type="entry name" value="Hexapep"/>
    <property type="match status" value="1"/>
</dbReference>
<dbReference type="CDD" id="cd03360">
    <property type="entry name" value="LbH_AT_putative"/>
    <property type="match status" value="1"/>
</dbReference>
<sequence length="211" mass="21860">MDNPVIIFGAGTLGKIALDIFNENNVLIYGILDDKVELHNTEIGTVMIMGATDDAGILKIIGKKTEAFVAVKNQADRKSLAEMLNTKRKTMPINAIHKSAVVSEEAVIGHGNLIAANTVVGPFAKIGNLNILGTSVVLDAEAEIGNYVEIGSGSVISSEAKIEEGAFLGSNVTVVSGITIGKNARVGAGSVVIENVAENATFFGNPAKAIG</sequence>
<dbReference type="InterPro" id="IPR018357">
    <property type="entry name" value="Hexapep_transf_CS"/>
</dbReference>
<evidence type="ECO:0000259" key="5">
    <source>
        <dbReference type="Pfam" id="PF17836"/>
    </source>
</evidence>
<dbReference type="AlphaFoldDB" id="A0A2Z4GF35"/>
<dbReference type="EMBL" id="CP029480">
    <property type="protein sequence ID" value="AWV99667.1"/>
    <property type="molecule type" value="Genomic_DNA"/>
</dbReference>
<feature type="domain" description="PglD N-terminal" evidence="5">
    <location>
        <begin position="5"/>
        <end position="84"/>
    </location>
</feature>
<dbReference type="PROSITE" id="PS00101">
    <property type="entry name" value="HEXAPEP_TRANSFERASES"/>
    <property type="match status" value="1"/>
</dbReference>
<dbReference type="RefSeq" id="WP_111373035.1">
    <property type="nucleotide sequence ID" value="NZ_CP029480.1"/>
</dbReference>
<dbReference type="InterPro" id="IPR050179">
    <property type="entry name" value="Trans_hexapeptide_repeat"/>
</dbReference>
<evidence type="ECO:0000313" key="7">
    <source>
        <dbReference type="Proteomes" id="UP000249873"/>
    </source>
</evidence>
<dbReference type="PANTHER" id="PTHR43300">
    <property type="entry name" value="ACETYLTRANSFERASE"/>
    <property type="match status" value="1"/>
</dbReference>
<evidence type="ECO:0000313" key="6">
    <source>
        <dbReference type="EMBL" id="AWV99667.1"/>
    </source>
</evidence>
<evidence type="ECO:0000256" key="4">
    <source>
        <dbReference type="ARBA" id="ARBA00023315"/>
    </source>
</evidence>
<evidence type="ECO:0000256" key="1">
    <source>
        <dbReference type="ARBA" id="ARBA00007274"/>
    </source>
</evidence>